<gene>
    <name evidence="4" type="ORF">A8C75_07450</name>
</gene>
<dbReference type="OrthoDB" id="9801773at2"/>
<dbReference type="PANTHER" id="PTHR11092">
    <property type="entry name" value="SUGAR NUCLEOTIDE EPIMERASE RELATED"/>
    <property type="match status" value="1"/>
</dbReference>
<reference evidence="5" key="1">
    <citation type="submission" date="2016-05" db="EMBL/GenBank/DDBJ databases">
        <authorList>
            <person name="Baek K."/>
            <person name="Yang S.-J."/>
        </authorList>
    </citation>
    <scope>NUCLEOTIDE SEQUENCE [LARGE SCALE GENOMIC DNA]</scope>
    <source>
        <strain evidence="5">ST58-10</strain>
    </source>
</reference>
<feature type="domain" description="DUF1731" evidence="3">
    <location>
        <begin position="253"/>
        <end position="298"/>
    </location>
</feature>
<dbReference type="NCBIfam" id="TIGR01777">
    <property type="entry name" value="yfcH"/>
    <property type="match status" value="1"/>
</dbReference>
<protein>
    <submittedName>
        <fullName evidence="4">TIGR01777 family protein</fullName>
    </submittedName>
</protein>
<evidence type="ECO:0000256" key="1">
    <source>
        <dbReference type="ARBA" id="ARBA00009353"/>
    </source>
</evidence>
<dbReference type="Pfam" id="PF08338">
    <property type="entry name" value="DUF1731"/>
    <property type="match status" value="1"/>
</dbReference>
<dbReference type="KEGG" id="mars:A8C75_07450"/>
<dbReference type="InterPro" id="IPR001509">
    <property type="entry name" value="Epimerase_deHydtase"/>
</dbReference>
<accession>A0A1A9EXT1</accession>
<organism evidence="4 5">
    <name type="scientific">Marinobacterium aestuarii</name>
    <dbReference type="NCBI Taxonomy" id="1821621"/>
    <lineage>
        <taxon>Bacteria</taxon>
        <taxon>Pseudomonadati</taxon>
        <taxon>Pseudomonadota</taxon>
        <taxon>Gammaproteobacteria</taxon>
        <taxon>Oceanospirillales</taxon>
        <taxon>Oceanospirillaceae</taxon>
        <taxon>Marinobacterium</taxon>
    </lineage>
</organism>
<dbReference type="InterPro" id="IPR013549">
    <property type="entry name" value="DUF1731"/>
</dbReference>
<dbReference type="Proteomes" id="UP000078070">
    <property type="component" value="Chromosome"/>
</dbReference>
<evidence type="ECO:0000313" key="4">
    <source>
        <dbReference type="EMBL" id="ANG62339.1"/>
    </source>
</evidence>
<dbReference type="Gene3D" id="3.40.50.720">
    <property type="entry name" value="NAD(P)-binding Rossmann-like Domain"/>
    <property type="match status" value="1"/>
</dbReference>
<dbReference type="InterPro" id="IPR036291">
    <property type="entry name" value="NAD(P)-bd_dom_sf"/>
</dbReference>
<dbReference type="EMBL" id="CP015839">
    <property type="protein sequence ID" value="ANG62339.1"/>
    <property type="molecule type" value="Genomic_DNA"/>
</dbReference>
<comment type="similarity">
    <text evidence="1">Belongs to the NAD(P)-dependent epimerase/dehydratase family. SDR39U1 subfamily.</text>
</comment>
<feature type="domain" description="NAD-dependent epimerase/dehydratase" evidence="2">
    <location>
        <begin position="3"/>
        <end position="217"/>
    </location>
</feature>
<evidence type="ECO:0000259" key="2">
    <source>
        <dbReference type="Pfam" id="PF01370"/>
    </source>
</evidence>
<dbReference type="InterPro" id="IPR010099">
    <property type="entry name" value="SDR39U1"/>
</dbReference>
<dbReference type="PANTHER" id="PTHR11092:SF0">
    <property type="entry name" value="EPIMERASE FAMILY PROTEIN SDR39U1"/>
    <property type="match status" value="1"/>
</dbReference>
<dbReference type="SUPFAM" id="SSF51735">
    <property type="entry name" value="NAD(P)-binding Rossmann-fold domains"/>
    <property type="match status" value="1"/>
</dbReference>
<dbReference type="STRING" id="1821621.A8C75_07450"/>
<reference evidence="4 5" key="2">
    <citation type="journal article" date="2018" name="Int. J. Syst. Evol. Microbiol.">
        <title>Marinobacterium aestuarii sp. nov., a benzene-degrading marine bacterium isolated from estuary sediment.</title>
        <authorList>
            <person name="Bae S.S."/>
            <person name="Jung J."/>
            <person name="Chung D."/>
            <person name="Baek K."/>
        </authorList>
    </citation>
    <scope>NUCLEOTIDE SEQUENCE [LARGE SCALE GENOMIC DNA]</scope>
    <source>
        <strain evidence="4 5">ST58-10</strain>
    </source>
</reference>
<evidence type="ECO:0000313" key="5">
    <source>
        <dbReference type="Proteomes" id="UP000078070"/>
    </source>
</evidence>
<sequence length="302" mass="32350">MKVLISGGSGFIGTALVRDLVAAGDEVLVLSRSVRRSAQRLGVSAQVQVLGSLDQIASSDTLDAIVNLAGAPIVGRRWSDARKRLLRSSRLDTTEALLDLIRRLETRPEVLVSGSAVGYYGSHSTDMTLTEAADDYKPGFSHQLCADWEACALQAEALGVRVCLLRTGIVLGRGGALGKMLPAFRCGLGGPIGSGRQWMSWIGLEDEVAIIRFLLEQRTLRGPFNACAPEAVTNAAFATALGAALHRPARMRMPAPLLELLLGEASELLLSGQRVYPRRLLDAGYEFRCTSLAEALKKATAH</sequence>
<keyword evidence="5" id="KW-1185">Reference proteome</keyword>
<evidence type="ECO:0000259" key="3">
    <source>
        <dbReference type="Pfam" id="PF08338"/>
    </source>
</evidence>
<dbReference type="AlphaFoldDB" id="A0A1A9EXT1"/>
<dbReference type="RefSeq" id="WP_067380167.1">
    <property type="nucleotide sequence ID" value="NZ_CP015839.1"/>
</dbReference>
<name>A0A1A9EXT1_9GAMM</name>
<proteinExistence type="inferred from homology"/>
<dbReference type="Pfam" id="PF01370">
    <property type="entry name" value="Epimerase"/>
    <property type="match status" value="1"/>
</dbReference>